<gene>
    <name evidence="2" type="ORF">AWB83_05673</name>
</gene>
<dbReference type="STRING" id="1777144.AWB83_05673"/>
<name>A0A158DN42_9BURK</name>
<dbReference type="OrthoDB" id="6688591at2"/>
<accession>A0A158DN42</accession>
<organism evidence="2 3">
    <name type="scientific">Caballeronia ptereochthonis</name>
    <dbReference type="NCBI Taxonomy" id="1777144"/>
    <lineage>
        <taxon>Bacteria</taxon>
        <taxon>Pseudomonadati</taxon>
        <taxon>Pseudomonadota</taxon>
        <taxon>Betaproteobacteria</taxon>
        <taxon>Burkholderiales</taxon>
        <taxon>Burkholderiaceae</taxon>
        <taxon>Caballeronia</taxon>
    </lineage>
</organism>
<keyword evidence="1" id="KW-0472">Membrane</keyword>
<keyword evidence="1" id="KW-0812">Transmembrane</keyword>
<protein>
    <recommendedName>
        <fullName evidence="4">DUF1269 domain-containing protein</fullName>
    </recommendedName>
</protein>
<dbReference type="AlphaFoldDB" id="A0A158DN42"/>
<evidence type="ECO:0000313" key="3">
    <source>
        <dbReference type="Proteomes" id="UP000054978"/>
    </source>
</evidence>
<proteinExistence type="predicted"/>
<feature type="transmembrane region" description="Helical" evidence="1">
    <location>
        <begin position="62"/>
        <end position="87"/>
    </location>
</feature>
<keyword evidence="1" id="KW-1133">Transmembrane helix</keyword>
<comment type="caution">
    <text evidence="2">The sequence shown here is derived from an EMBL/GenBank/DDBJ whole genome shotgun (WGS) entry which is preliminary data.</text>
</comment>
<reference evidence="2" key="1">
    <citation type="submission" date="2016-01" db="EMBL/GenBank/DDBJ databases">
        <authorList>
            <person name="Peeters C."/>
        </authorList>
    </citation>
    <scope>NUCLEOTIDE SEQUENCE [LARGE SCALE GENOMIC DNA]</scope>
    <source>
        <strain evidence="2">LMG 29326</strain>
    </source>
</reference>
<evidence type="ECO:0000313" key="2">
    <source>
        <dbReference type="EMBL" id="SAK96039.1"/>
    </source>
</evidence>
<evidence type="ECO:0000256" key="1">
    <source>
        <dbReference type="SAM" id="Phobius"/>
    </source>
</evidence>
<evidence type="ECO:0008006" key="4">
    <source>
        <dbReference type="Google" id="ProtNLM"/>
    </source>
</evidence>
<dbReference type="Proteomes" id="UP000054978">
    <property type="component" value="Unassembled WGS sequence"/>
</dbReference>
<dbReference type="RefSeq" id="WP_087049003.1">
    <property type="nucleotide sequence ID" value="NZ_FCOB02000034.1"/>
</dbReference>
<sequence length="195" mass="20719">MSDNNVVLLVWDEPSKAYQAYSELKSEGSIVALAVIRRNDDGTFSIRDGQDKQLGLGSIGGVALGTLIGVLGGPLGMLLGFIGGWLVGSGWDIGRSADVEGAVTNFSHFIPTGKTGLIVEATEATPDLLNGYAERTAAVLWREPVDKVMDELSASYDAAAAAAKEANRVLTEQKKEEHRARLHEILGKIKAKLGI</sequence>
<dbReference type="EMBL" id="FCOB02000034">
    <property type="protein sequence ID" value="SAK96039.1"/>
    <property type="molecule type" value="Genomic_DNA"/>
</dbReference>
<keyword evidence="3" id="KW-1185">Reference proteome</keyword>